<comment type="similarity">
    <text evidence="2">Belongs to the autoinducer-2 exporter (AI-2E) (TC 2.A.86) family.</text>
</comment>
<proteinExistence type="inferred from homology"/>
<evidence type="ECO:0000256" key="5">
    <source>
        <dbReference type="ARBA" id="ARBA00023136"/>
    </source>
</evidence>
<dbReference type="InterPro" id="IPR002549">
    <property type="entry name" value="AI-2E-like"/>
</dbReference>
<feature type="transmembrane region" description="Helical" evidence="6">
    <location>
        <begin position="266"/>
        <end position="289"/>
    </location>
</feature>
<dbReference type="AlphaFoldDB" id="S9ZCG2"/>
<evidence type="ECO:0000256" key="2">
    <source>
        <dbReference type="ARBA" id="ARBA00009773"/>
    </source>
</evidence>
<evidence type="ECO:0000256" key="4">
    <source>
        <dbReference type="ARBA" id="ARBA00022989"/>
    </source>
</evidence>
<evidence type="ECO:0000313" key="8">
    <source>
        <dbReference type="Proteomes" id="UP000015455"/>
    </source>
</evidence>
<feature type="transmembrane region" description="Helical" evidence="6">
    <location>
        <begin position="309"/>
        <end position="342"/>
    </location>
</feature>
<name>S9ZCG2_9RHOO</name>
<gene>
    <name evidence="7" type="ORF">M622_17230</name>
</gene>
<dbReference type="PATRIC" id="fig|1348657.5.peg.2530"/>
<comment type="caution">
    <text evidence="7">The sequence shown here is derived from an EMBL/GenBank/DDBJ whole genome shotgun (WGS) entry which is preliminary data.</text>
</comment>
<feature type="transmembrane region" description="Helical" evidence="6">
    <location>
        <begin position="233"/>
        <end position="254"/>
    </location>
</feature>
<comment type="subcellular location">
    <subcellularLocation>
        <location evidence="1">Membrane</location>
        <topology evidence="1">Multi-pass membrane protein</topology>
    </subcellularLocation>
</comment>
<dbReference type="OrthoDB" id="5298283at2"/>
<keyword evidence="4 6" id="KW-1133">Transmembrane helix</keyword>
<dbReference type="EMBL" id="ATJV01000065">
    <property type="protein sequence ID" value="EPZ14980.1"/>
    <property type="molecule type" value="Genomic_DNA"/>
</dbReference>
<protein>
    <submittedName>
        <fullName evidence="7">Permease</fullName>
    </submittedName>
</protein>
<dbReference type="RefSeq" id="WP_021249928.1">
    <property type="nucleotide sequence ID" value="NZ_ATJV01000065.1"/>
</dbReference>
<dbReference type="PANTHER" id="PTHR21716:SF61">
    <property type="entry name" value="BLR8064 PROTEIN"/>
    <property type="match status" value="1"/>
</dbReference>
<feature type="transmembrane region" description="Helical" evidence="6">
    <location>
        <begin position="63"/>
        <end position="85"/>
    </location>
</feature>
<organism evidence="7 8">
    <name type="scientific">Thauera terpenica 58Eu</name>
    <dbReference type="NCBI Taxonomy" id="1348657"/>
    <lineage>
        <taxon>Bacteria</taxon>
        <taxon>Pseudomonadati</taxon>
        <taxon>Pseudomonadota</taxon>
        <taxon>Betaproteobacteria</taxon>
        <taxon>Rhodocyclales</taxon>
        <taxon>Zoogloeaceae</taxon>
        <taxon>Thauera</taxon>
    </lineage>
</organism>
<dbReference type="Proteomes" id="UP000015455">
    <property type="component" value="Unassembled WGS sequence"/>
</dbReference>
<keyword evidence="3 6" id="KW-0812">Transmembrane</keyword>
<evidence type="ECO:0000256" key="3">
    <source>
        <dbReference type="ARBA" id="ARBA00022692"/>
    </source>
</evidence>
<dbReference type="eggNOG" id="COG0628">
    <property type="taxonomic scope" value="Bacteria"/>
</dbReference>
<accession>S9ZCG2</accession>
<feature type="transmembrane region" description="Helical" evidence="6">
    <location>
        <begin position="33"/>
        <end position="51"/>
    </location>
</feature>
<keyword evidence="8" id="KW-1185">Reference proteome</keyword>
<dbReference type="PANTHER" id="PTHR21716">
    <property type="entry name" value="TRANSMEMBRANE PROTEIN"/>
    <property type="match status" value="1"/>
</dbReference>
<keyword evidence="5 6" id="KW-0472">Membrane</keyword>
<feature type="transmembrane region" description="Helical" evidence="6">
    <location>
        <begin position="9"/>
        <end position="27"/>
    </location>
</feature>
<dbReference type="GO" id="GO:0016020">
    <property type="term" value="C:membrane"/>
    <property type="evidence" value="ECO:0007669"/>
    <property type="project" value="UniProtKB-SubCell"/>
</dbReference>
<feature type="transmembrane region" description="Helical" evidence="6">
    <location>
        <begin position="202"/>
        <end position="227"/>
    </location>
</feature>
<evidence type="ECO:0000256" key="1">
    <source>
        <dbReference type="ARBA" id="ARBA00004141"/>
    </source>
</evidence>
<reference evidence="7 8" key="1">
    <citation type="submission" date="2013-06" db="EMBL/GenBank/DDBJ databases">
        <title>Draft genome sequence of Thauera terpenica.</title>
        <authorList>
            <person name="Liu B."/>
            <person name="Frostegard A.H."/>
            <person name="Shapleigh J.P."/>
        </authorList>
    </citation>
    <scope>NUCLEOTIDE SEQUENCE [LARGE SCALE GENOMIC DNA]</scope>
    <source>
        <strain evidence="7 8">58Eu</strain>
    </source>
</reference>
<evidence type="ECO:0000256" key="6">
    <source>
        <dbReference type="SAM" id="Phobius"/>
    </source>
</evidence>
<evidence type="ECO:0000313" key="7">
    <source>
        <dbReference type="EMBL" id="EPZ14980.1"/>
    </source>
</evidence>
<dbReference type="STRING" id="1348657.M622_17230"/>
<sequence length="378" mass="40714">MIDQVAEKIARRVILGILLGGLLVLSYAVLQPFIVPVAWAGIIAYATWPLYRRLRASMRRYPTLAALLMTLMLTAALVLPALWLASLLRTELGTAISTVTGAIRAGTLALPDFIRNLPWAGDALQRLLEQLTGDPENFGTQMNTWVRQGLDQAVALIGDVGRNAAKLGFALITVFFFYRDGDKVLRQVQKVLRRFLGERVDGYLVAVGSMTKAVVWGLVATALAQGVVAGLGYWWAGVAAPILLSAVTALIAMIPFGTPFAWGSIGIWLLISGDTVGGIGLLLWGALVVSWVDNLVRPLVISNATRIPFVLVMFGVLGGLAAFGLVGLFLGPVVLAVLMAVWREWMEESELLRAGLVAESRARSSSAAERSAERKGEH</sequence>
<dbReference type="Pfam" id="PF01594">
    <property type="entry name" value="AI-2E_transport"/>
    <property type="match status" value="1"/>
</dbReference>